<evidence type="ECO:0000313" key="3">
    <source>
        <dbReference type="Proteomes" id="UP000236546"/>
    </source>
</evidence>
<dbReference type="PANTHER" id="PTHR42791:SF2">
    <property type="entry name" value="N-ACETYLTRANSFERASE DOMAIN-CONTAINING PROTEIN"/>
    <property type="match status" value="1"/>
</dbReference>
<accession>A0A2K0TN34</accession>
<proteinExistence type="predicted"/>
<dbReference type="CDD" id="cd04301">
    <property type="entry name" value="NAT_SF"/>
    <property type="match status" value="1"/>
</dbReference>
<evidence type="ECO:0000259" key="1">
    <source>
        <dbReference type="PROSITE" id="PS51186"/>
    </source>
</evidence>
<name>A0A2K0TN34_9HYPO</name>
<dbReference type="InterPro" id="IPR052523">
    <property type="entry name" value="Trichothecene_AcTrans"/>
</dbReference>
<dbReference type="GO" id="GO:0016747">
    <property type="term" value="F:acyltransferase activity, transferring groups other than amino-acyl groups"/>
    <property type="evidence" value="ECO:0007669"/>
    <property type="project" value="InterPro"/>
</dbReference>
<dbReference type="Gene3D" id="3.40.630.30">
    <property type="match status" value="1"/>
</dbReference>
<dbReference type="PANTHER" id="PTHR42791">
    <property type="entry name" value="GNAT FAMILY ACETYLTRANSFERASE"/>
    <property type="match status" value="1"/>
</dbReference>
<gene>
    <name evidence="2" type="ORF">TGAMA5MH_01846</name>
</gene>
<dbReference type="PROSITE" id="PS51186">
    <property type="entry name" value="GNAT"/>
    <property type="match status" value="1"/>
</dbReference>
<evidence type="ECO:0000313" key="2">
    <source>
        <dbReference type="EMBL" id="PNP46893.1"/>
    </source>
</evidence>
<comment type="caution">
    <text evidence="2">The sequence shown here is derived from an EMBL/GenBank/DDBJ whole genome shotgun (WGS) entry which is preliminary data.</text>
</comment>
<dbReference type="InterPro" id="IPR016181">
    <property type="entry name" value="Acyl_CoA_acyltransferase"/>
</dbReference>
<dbReference type="OrthoDB" id="61113at2759"/>
<dbReference type="Proteomes" id="UP000236546">
    <property type="component" value="Unassembled WGS sequence"/>
</dbReference>
<feature type="domain" description="N-acetyltransferase" evidence="1">
    <location>
        <begin position="100"/>
        <end position="227"/>
    </location>
</feature>
<dbReference type="EMBL" id="MTYH01000014">
    <property type="protein sequence ID" value="PNP46893.1"/>
    <property type="molecule type" value="Genomic_DNA"/>
</dbReference>
<dbReference type="AlphaFoldDB" id="A0A2K0TN34"/>
<dbReference type="InterPro" id="IPR000182">
    <property type="entry name" value="GNAT_dom"/>
</dbReference>
<sequence length="235" mass="26546">MTAFTIAPCSLADSAALSRNNMSAFWEIPNWVLAWRHTTLEEHIDNMTKRYPRRLISEPETSRHQKVVDPETGRLLGYARWLLPAKYAVLANGEPAWPEAMVPAVSPEEEAEIKRVAEATQLNPNNDTDPLDDAVAVIKNKIMARKPYLCLEYLAVHPENKGKGVATLLVESGMKQAEKLGLDIFILACKPAWGLYTRLGFRVEEELVQDDSMYGGDGEFAMRYYIYDQPIQSEM</sequence>
<dbReference type="SUPFAM" id="SSF55729">
    <property type="entry name" value="Acyl-CoA N-acyltransferases (Nat)"/>
    <property type="match status" value="1"/>
</dbReference>
<organism evidence="2 3">
    <name type="scientific">Trichoderma gamsii</name>
    <dbReference type="NCBI Taxonomy" id="398673"/>
    <lineage>
        <taxon>Eukaryota</taxon>
        <taxon>Fungi</taxon>
        <taxon>Dikarya</taxon>
        <taxon>Ascomycota</taxon>
        <taxon>Pezizomycotina</taxon>
        <taxon>Sordariomycetes</taxon>
        <taxon>Hypocreomycetidae</taxon>
        <taxon>Hypocreales</taxon>
        <taxon>Hypocreaceae</taxon>
        <taxon>Trichoderma</taxon>
    </lineage>
</organism>
<reference evidence="2 3" key="1">
    <citation type="submission" date="2017-02" db="EMBL/GenBank/DDBJ databases">
        <title>Genomes of Trichoderma spp. with biocontrol activity.</title>
        <authorList>
            <person name="Gardiner D."/>
            <person name="Kazan K."/>
            <person name="Vos C."/>
            <person name="Harvey P."/>
        </authorList>
    </citation>
    <scope>NUCLEOTIDE SEQUENCE [LARGE SCALE GENOMIC DNA]</scope>
    <source>
        <strain evidence="2 3">A5MH</strain>
    </source>
</reference>
<protein>
    <recommendedName>
        <fullName evidence="1">N-acetyltransferase domain-containing protein</fullName>
    </recommendedName>
</protein>
<dbReference type="Pfam" id="PF00583">
    <property type="entry name" value="Acetyltransf_1"/>
    <property type="match status" value="1"/>
</dbReference>